<dbReference type="RefSeq" id="WP_283812225.1">
    <property type="nucleotide sequence ID" value="NZ_VITK01000006.1"/>
</dbReference>
<gene>
    <name evidence="2" type="ORF">FBZ96_106594</name>
</gene>
<proteinExistence type="predicted"/>
<accession>A0A560DK96</accession>
<comment type="caution">
    <text evidence="2">The sequence shown here is derived from an EMBL/GenBank/DDBJ whole genome shotgun (WGS) entry which is preliminary data.</text>
</comment>
<evidence type="ECO:0000256" key="1">
    <source>
        <dbReference type="SAM" id="Phobius"/>
    </source>
</evidence>
<reference evidence="2 3" key="1">
    <citation type="submission" date="2019-06" db="EMBL/GenBank/DDBJ databases">
        <title>Genomic Encyclopedia of Type Strains, Phase IV (KMG-V): Genome sequencing to study the core and pangenomes of soil and plant-associated prokaryotes.</title>
        <authorList>
            <person name="Whitman W."/>
        </authorList>
    </citation>
    <scope>NUCLEOTIDE SEQUENCE [LARGE SCALE GENOMIC DNA]</scope>
    <source>
        <strain evidence="2 3">BR 510</strain>
    </source>
</reference>
<keyword evidence="1" id="KW-0812">Transmembrane</keyword>
<keyword evidence="3" id="KW-1185">Reference proteome</keyword>
<name>A0A560DK96_9BRAD</name>
<dbReference type="EMBL" id="VITK01000006">
    <property type="protein sequence ID" value="TWA97535.1"/>
    <property type="molecule type" value="Genomic_DNA"/>
</dbReference>
<protein>
    <submittedName>
        <fullName evidence="2">Uncharacterized protein</fullName>
    </submittedName>
</protein>
<dbReference type="AlphaFoldDB" id="A0A560DK96"/>
<keyword evidence="1" id="KW-1133">Transmembrane helix</keyword>
<keyword evidence="1" id="KW-0472">Membrane</keyword>
<evidence type="ECO:0000313" key="3">
    <source>
        <dbReference type="Proteomes" id="UP000319949"/>
    </source>
</evidence>
<sequence length="40" mass="4376">MSDHSELHVKFLGLSFSAKGALAIGASLMIFLSVLAFYRF</sequence>
<evidence type="ECO:0000313" key="2">
    <source>
        <dbReference type="EMBL" id="TWA97535.1"/>
    </source>
</evidence>
<feature type="transmembrane region" description="Helical" evidence="1">
    <location>
        <begin position="20"/>
        <end position="38"/>
    </location>
</feature>
<organism evidence="2 3">
    <name type="scientific">Bradyrhizobium stylosanthis</name>
    <dbReference type="NCBI Taxonomy" id="1803665"/>
    <lineage>
        <taxon>Bacteria</taxon>
        <taxon>Pseudomonadati</taxon>
        <taxon>Pseudomonadota</taxon>
        <taxon>Alphaproteobacteria</taxon>
        <taxon>Hyphomicrobiales</taxon>
        <taxon>Nitrobacteraceae</taxon>
        <taxon>Bradyrhizobium</taxon>
    </lineage>
</organism>
<dbReference type="Proteomes" id="UP000319949">
    <property type="component" value="Unassembled WGS sequence"/>
</dbReference>